<gene>
    <name evidence="1" type="ORF">ACFQ2S_23070</name>
</gene>
<proteinExistence type="predicted"/>
<dbReference type="Proteomes" id="UP001597108">
    <property type="component" value="Unassembled WGS sequence"/>
</dbReference>
<dbReference type="RefSeq" id="WP_386078603.1">
    <property type="nucleotide sequence ID" value="NZ_JBHTJT010000057.1"/>
</dbReference>
<accession>A0ABW3IWS9</accession>
<sequence length="193" mass="21519">MSLDMDGPADILVVGVPRNFHYGPGMGTNPCLMGLGLGGQLSRCWNALRPDPVLIAVSVCDGWFNKAWFPSYEETYQQLQKYARIEDYLASEDAREMAMHPEYRYAYSNFYAYHPFHAMSMLSGGAIPSKRCQKVLIAGAKKPEYARGIGLTTVPTFEDAMRDAERYVGKNPRILCTPECFSGGAAPHLHLKE</sequence>
<dbReference type="EMBL" id="JBHTJT010000057">
    <property type="protein sequence ID" value="MFD0982524.1"/>
    <property type="molecule type" value="Genomic_DNA"/>
</dbReference>
<evidence type="ECO:0000313" key="1">
    <source>
        <dbReference type="EMBL" id="MFD0982524.1"/>
    </source>
</evidence>
<dbReference type="InterPro" id="IPR043166">
    <property type="entry name" value="LarA-like_C"/>
</dbReference>
<protein>
    <recommendedName>
        <fullName evidence="3">LarA-like N-terminal domain-containing protein</fullName>
    </recommendedName>
</protein>
<evidence type="ECO:0008006" key="3">
    <source>
        <dbReference type="Google" id="ProtNLM"/>
    </source>
</evidence>
<comment type="caution">
    <text evidence="1">The sequence shown here is derived from an EMBL/GenBank/DDBJ whole genome shotgun (WGS) entry which is preliminary data.</text>
</comment>
<reference evidence="2" key="1">
    <citation type="journal article" date="2019" name="Int. J. Syst. Evol. Microbiol.">
        <title>The Global Catalogue of Microorganisms (GCM) 10K type strain sequencing project: providing services to taxonomists for standard genome sequencing and annotation.</title>
        <authorList>
            <consortium name="The Broad Institute Genomics Platform"/>
            <consortium name="The Broad Institute Genome Sequencing Center for Infectious Disease"/>
            <person name="Wu L."/>
            <person name="Ma J."/>
        </authorList>
    </citation>
    <scope>NUCLEOTIDE SEQUENCE [LARGE SCALE GENOMIC DNA]</scope>
    <source>
        <strain evidence="2">CCUG 60524</strain>
    </source>
</reference>
<keyword evidence="2" id="KW-1185">Reference proteome</keyword>
<name>A0ABW3IWS9_9RHOB</name>
<dbReference type="Gene3D" id="3.90.226.30">
    <property type="match status" value="1"/>
</dbReference>
<evidence type="ECO:0000313" key="2">
    <source>
        <dbReference type="Proteomes" id="UP001597108"/>
    </source>
</evidence>
<organism evidence="1 2">
    <name type="scientific">Tropicimonas aquimaris</name>
    <dbReference type="NCBI Taxonomy" id="914152"/>
    <lineage>
        <taxon>Bacteria</taxon>
        <taxon>Pseudomonadati</taxon>
        <taxon>Pseudomonadota</taxon>
        <taxon>Alphaproteobacteria</taxon>
        <taxon>Rhodobacterales</taxon>
        <taxon>Roseobacteraceae</taxon>
        <taxon>Tropicimonas</taxon>
    </lineage>
</organism>